<feature type="transmembrane region" description="Helical" evidence="4">
    <location>
        <begin position="37"/>
        <end position="54"/>
    </location>
</feature>
<dbReference type="Gene3D" id="1.10.10.10">
    <property type="entry name" value="Winged helix-like DNA-binding domain superfamily/Winged helix DNA-binding domain"/>
    <property type="match status" value="1"/>
</dbReference>
<dbReference type="RefSeq" id="WP_310305556.1">
    <property type="nucleotide sequence ID" value="NZ_BAAAPS010000005.1"/>
</dbReference>
<feature type="transmembrane region" description="Helical" evidence="4">
    <location>
        <begin position="124"/>
        <end position="143"/>
    </location>
</feature>
<dbReference type="PANTHER" id="PTHR44688">
    <property type="entry name" value="DNA-BINDING TRANSCRIPTIONAL ACTIVATOR DEVR_DOSR"/>
    <property type="match status" value="1"/>
</dbReference>
<name>A0ABU2C0P5_9ACTN</name>
<feature type="transmembrane region" description="Helical" evidence="4">
    <location>
        <begin position="93"/>
        <end position="112"/>
    </location>
</feature>
<sequence>MRSVRLPVAAATAAVVLVLSALLVAVALSQESALWKLVLVSVALAVPGALCAGLQPRNPVGWLLQTVALLFVAMSLATQLLEAGHGDAWAAWLADRAGALVVPLTLLTLVLLPDGRLPSARWRLVVAVVVAAQVAVVGAWSLVSGTSDSSNEPNPLGLLPVGWAGRVDALGDWVLQAPLLLVPVAVALRARRREDRGRLAPVLWAAAGFATLSVGGRLVWARGADALDVLGALLLAGGLTATVLPRSTTPATVPQPAAAPPVVPELSAREREVLALVAEGLTNREIAERLVISPVTARNHVSRILTKLDLDNRTQAATWLARSRVEG</sequence>
<accession>A0ABU2C0P5</accession>
<keyword evidence="4" id="KW-1133">Transmembrane helix</keyword>
<dbReference type="EMBL" id="JAVDYG010000001">
    <property type="protein sequence ID" value="MDR7364189.1"/>
    <property type="molecule type" value="Genomic_DNA"/>
</dbReference>
<feature type="transmembrane region" description="Helical" evidence="4">
    <location>
        <begin position="61"/>
        <end position="81"/>
    </location>
</feature>
<feature type="transmembrane region" description="Helical" evidence="4">
    <location>
        <begin position="173"/>
        <end position="190"/>
    </location>
</feature>
<dbReference type="Proteomes" id="UP001183648">
    <property type="component" value="Unassembled WGS sequence"/>
</dbReference>
<proteinExistence type="predicted"/>
<keyword evidence="3" id="KW-0804">Transcription</keyword>
<feature type="domain" description="HTH luxR-type" evidence="5">
    <location>
        <begin position="256"/>
        <end position="324"/>
    </location>
</feature>
<protein>
    <submittedName>
        <fullName evidence="6">DNA-binding CsgD family transcriptional regulator</fullName>
    </submittedName>
</protein>
<dbReference type="Pfam" id="PF00196">
    <property type="entry name" value="GerE"/>
    <property type="match status" value="1"/>
</dbReference>
<dbReference type="SUPFAM" id="SSF46894">
    <property type="entry name" value="C-terminal effector domain of the bipartite response regulators"/>
    <property type="match status" value="1"/>
</dbReference>
<evidence type="ECO:0000256" key="1">
    <source>
        <dbReference type="ARBA" id="ARBA00023015"/>
    </source>
</evidence>
<evidence type="ECO:0000256" key="4">
    <source>
        <dbReference type="SAM" id="Phobius"/>
    </source>
</evidence>
<evidence type="ECO:0000313" key="6">
    <source>
        <dbReference type="EMBL" id="MDR7364189.1"/>
    </source>
</evidence>
<keyword evidence="4" id="KW-0812">Transmembrane</keyword>
<dbReference type="InterPro" id="IPR016032">
    <property type="entry name" value="Sig_transdc_resp-reg_C-effctor"/>
</dbReference>
<keyword evidence="7" id="KW-1185">Reference proteome</keyword>
<keyword evidence="2 6" id="KW-0238">DNA-binding</keyword>
<reference evidence="6 7" key="1">
    <citation type="submission" date="2023-07" db="EMBL/GenBank/DDBJ databases">
        <title>Sequencing the genomes of 1000 actinobacteria strains.</title>
        <authorList>
            <person name="Klenk H.-P."/>
        </authorList>
    </citation>
    <scope>NUCLEOTIDE SEQUENCE [LARGE SCALE GENOMIC DNA]</scope>
    <source>
        <strain evidence="6 7">DSM 19426</strain>
    </source>
</reference>
<dbReference type="PANTHER" id="PTHR44688:SF16">
    <property type="entry name" value="DNA-BINDING TRANSCRIPTIONAL ACTIVATOR DEVR_DOSR"/>
    <property type="match status" value="1"/>
</dbReference>
<dbReference type="CDD" id="cd06170">
    <property type="entry name" value="LuxR_C_like"/>
    <property type="match status" value="1"/>
</dbReference>
<dbReference type="InterPro" id="IPR036388">
    <property type="entry name" value="WH-like_DNA-bd_sf"/>
</dbReference>
<evidence type="ECO:0000313" key="7">
    <source>
        <dbReference type="Proteomes" id="UP001183648"/>
    </source>
</evidence>
<dbReference type="SMART" id="SM00421">
    <property type="entry name" value="HTH_LUXR"/>
    <property type="match status" value="1"/>
</dbReference>
<dbReference type="PROSITE" id="PS50043">
    <property type="entry name" value="HTH_LUXR_2"/>
    <property type="match status" value="1"/>
</dbReference>
<keyword evidence="1" id="KW-0805">Transcription regulation</keyword>
<dbReference type="InterPro" id="IPR000792">
    <property type="entry name" value="Tscrpt_reg_LuxR_C"/>
</dbReference>
<organism evidence="6 7">
    <name type="scientific">Nocardioides marmoribigeumensis</name>
    <dbReference type="NCBI Taxonomy" id="433649"/>
    <lineage>
        <taxon>Bacteria</taxon>
        <taxon>Bacillati</taxon>
        <taxon>Actinomycetota</taxon>
        <taxon>Actinomycetes</taxon>
        <taxon>Propionibacteriales</taxon>
        <taxon>Nocardioidaceae</taxon>
        <taxon>Nocardioides</taxon>
    </lineage>
</organism>
<dbReference type="GO" id="GO:0003677">
    <property type="term" value="F:DNA binding"/>
    <property type="evidence" value="ECO:0007669"/>
    <property type="project" value="UniProtKB-KW"/>
</dbReference>
<evidence type="ECO:0000259" key="5">
    <source>
        <dbReference type="PROSITE" id="PS50043"/>
    </source>
</evidence>
<evidence type="ECO:0000256" key="3">
    <source>
        <dbReference type="ARBA" id="ARBA00023163"/>
    </source>
</evidence>
<gene>
    <name evidence="6" type="ORF">J2S63_003742</name>
</gene>
<evidence type="ECO:0000256" key="2">
    <source>
        <dbReference type="ARBA" id="ARBA00023125"/>
    </source>
</evidence>
<keyword evidence="4" id="KW-0472">Membrane</keyword>
<feature type="transmembrane region" description="Helical" evidence="4">
    <location>
        <begin position="202"/>
        <end position="220"/>
    </location>
</feature>
<dbReference type="PRINTS" id="PR00038">
    <property type="entry name" value="HTHLUXR"/>
</dbReference>
<comment type="caution">
    <text evidence="6">The sequence shown here is derived from an EMBL/GenBank/DDBJ whole genome shotgun (WGS) entry which is preliminary data.</text>
</comment>